<evidence type="ECO:0000313" key="8">
    <source>
        <dbReference type="EMBL" id="AOH56498.1"/>
    </source>
</evidence>
<evidence type="ECO:0000256" key="1">
    <source>
        <dbReference type="ARBA" id="ARBA00004651"/>
    </source>
</evidence>
<evidence type="ECO:0000256" key="3">
    <source>
        <dbReference type="ARBA" id="ARBA00022692"/>
    </source>
</evidence>
<dbReference type="CDD" id="cd17490">
    <property type="entry name" value="MFS_YxlH_like"/>
    <property type="match status" value="1"/>
</dbReference>
<dbReference type="EMBL" id="CP017080">
    <property type="protein sequence ID" value="AOH56498.1"/>
    <property type="molecule type" value="Genomic_DNA"/>
</dbReference>
<feature type="domain" description="Major facilitator superfamily (MFS) profile" evidence="7">
    <location>
        <begin position="9"/>
        <end position="388"/>
    </location>
</feature>
<protein>
    <recommendedName>
        <fullName evidence="7">Major facilitator superfamily (MFS) profile domain-containing protein</fullName>
    </recommendedName>
</protein>
<keyword evidence="4 6" id="KW-1133">Transmembrane helix</keyword>
<keyword evidence="3 6" id="KW-0812">Transmembrane</keyword>
<keyword evidence="9" id="KW-1185">Reference proteome</keyword>
<dbReference type="PANTHER" id="PTHR23518">
    <property type="entry name" value="C-METHYLTRANSFERASE"/>
    <property type="match status" value="1"/>
</dbReference>
<keyword evidence="2" id="KW-0813">Transport</keyword>
<dbReference type="Gene3D" id="1.20.1250.20">
    <property type="entry name" value="MFS general substrate transporter like domains"/>
    <property type="match status" value="1"/>
</dbReference>
<sequence length="402" mass="43523">MNKVHFQSNIILFFIITVLFFISISAFDPFISSYAKDLGIAPAVIGSVMGVTGLASMFFRFPLGIFSDILNKRRLIIQIGLLITIIGWLIAFIEPNAATLYLAKFLDGVTGATWVLYTVMFASYFGVHNSAKAVAFLTLADYIGALAGSVIGGIVANSYGYSYSFLVAVIAAAIAFVLTFFLEEKKVLVKKKKQDIKQIVKEQMTDKNLWLLSLLAIIALMASFGMRVTFTPLVARDLGADAIALSWLSNTFLIAGGIAAALCGGFFYKKLGLVNTAVLGAALQCVVAILTPFTPNLLLLFGLQAFSGIAFALNFTVLMSLSIMNIPEHKQSTRMGFFQSVFSFGMFFGPVLMGILTEAFSRSFSFIIIGILSAFSGIIIKLFIKTKTIGNQSSVSEIDQVG</sequence>
<reference evidence="8 9" key="1">
    <citation type="submission" date="2016-08" db="EMBL/GenBank/DDBJ databases">
        <title>Complete genome sequence of Bacillus muralis G25-68, a strain with toxicity to nematodes.</title>
        <authorList>
            <person name="Zheng Z."/>
        </authorList>
    </citation>
    <scope>NUCLEOTIDE SEQUENCE [LARGE SCALE GENOMIC DNA]</scope>
    <source>
        <strain evidence="8 9">G25-68</strain>
    </source>
</reference>
<feature type="transmembrane region" description="Helical" evidence="6">
    <location>
        <begin position="105"/>
        <end position="127"/>
    </location>
</feature>
<dbReference type="PANTHER" id="PTHR23518:SF2">
    <property type="entry name" value="MAJOR FACILITATOR SUPERFAMILY TRANSPORTER"/>
    <property type="match status" value="1"/>
</dbReference>
<organism evidence="8 9">
    <name type="scientific">Peribacillus muralis</name>
    <dbReference type="NCBI Taxonomy" id="264697"/>
    <lineage>
        <taxon>Bacteria</taxon>
        <taxon>Bacillati</taxon>
        <taxon>Bacillota</taxon>
        <taxon>Bacilli</taxon>
        <taxon>Bacillales</taxon>
        <taxon>Bacillaceae</taxon>
        <taxon>Peribacillus</taxon>
    </lineage>
</organism>
<proteinExistence type="predicted"/>
<keyword evidence="5 6" id="KW-0472">Membrane</keyword>
<evidence type="ECO:0000256" key="2">
    <source>
        <dbReference type="ARBA" id="ARBA00022448"/>
    </source>
</evidence>
<feature type="transmembrane region" description="Helical" evidence="6">
    <location>
        <begin position="39"/>
        <end position="63"/>
    </location>
</feature>
<dbReference type="SUPFAM" id="SSF103473">
    <property type="entry name" value="MFS general substrate transporter"/>
    <property type="match status" value="1"/>
</dbReference>
<feature type="transmembrane region" description="Helical" evidence="6">
    <location>
        <begin position="336"/>
        <end position="357"/>
    </location>
</feature>
<feature type="transmembrane region" description="Helical" evidence="6">
    <location>
        <begin position="134"/>
        <end position="155"/>
    </location>
</feature>
<evidence type="ECO:0000313" key="9">
    <source>
        <dbReference type="Proteomes" id="UP000077926"/>
    </source>
</evidence>
<dbReference type="OrthoDB" id="9607at2"/>
<dbReference type="Pfam" id="PF07690">
    <property type="entry name" value="MFS_1"/>
    <property type="match status" value="1"/>
</dbReference>
<feature type="transmembrane region" description="Helical" evidence="6">
    <location>
        <begin position="271"/>
        <end position="291"/>
    </location>
</feature>
<evidence type="ECO:0000256" key="4">
    <source>
        <dbReference type="ARBA" id="ARBA00022989"/>
    </source>
</evidence>
<feature type="transmembrane region" description="Helical" evidence="6">
    <location>
        <begin position="297"/>
        <end position="324"/>
    </location>
</feature>
<feature type="transmembrane region" description="Helical" evidence="6">
    <location>
        <begin position="161"/>
        <end position="182"/>
    </location>
</feature>
<feature type="transmembrane region" description="Helical" evidence="6">
    <location>
        <begin position="75"/>
        <end position="93"/>
    </location>
</feature>
<feature type="transmembrane region" description="Helical" evidence="6">
    <location>
        <begin position="9"/>
        <end position="27"/>
    </location>
</feature>
<dbReference type="PROSITE" id="PS50850">
    <property type="entry name" value="MFS"/>
    <property type="match status" value="1"/>
</dbReference>
<accession>A0A1B3XTH5</accession>
<name>A0A1B3XTH5_9BACI</name>
<dbReference type="GO" id="GO:0022857">
    <property type="term" value="F:transmembrane transporter activity"/>
    <property type="evidence" value="ECO:0007669"/>
    <property type="project" value="InterPro"/>
</dbReference>
<evidence type="ECO:0000256" key="5">
    <source>
        <dbReference type="ARBA" id="ARBA00023136"/>
    </source>
</evidence>
<evidence type="ECO:0000259" key="7">
    <source>
        <dbReference type="PROSITE" id="PS50850"/>
    </source>
</evidence>
<dbReference type="Proteomes" id="UP000077926">
    <property type="component" value="Chromosome"/>
</dbReference>
<dbReference type="GO" id="GO:0005886">
    <property type="term" value="C:plasma membrane"/>
    <property type="evidence" value="ECO:0007669"/>
    <property type="project" value="UniProtKB-SubCell"/>
</dbReference>
<feature type="transmembrane region" description="Helical" evidence="6">
    <location>
        <begin position="363"/>
        <end position="384"/>
    </location>
</feature>
<feature type="transmembrane region" description="Helical" evidence="6">
    <location>
        <begin position="242"/>
        <end position="264"/>
    </location>
</feature>
<feature type="transmembrane region" description="Helical" evidence="6">
    <location>
        <begin position="209"/>
        <end position="230"/>
    </location>
</feature>
<gene>
    <name evidence="8" type="ORF">ABE28_019200</name>
</gene>
<dbReference type="RefSeq" id="WP_064465479.1">
    <property type="nucleotide sequence ID" value="NZ_CP017080.1"/>
</dbReference>
<evidence type="ECO:0000256" key="6">
    <source>
        <dbReference type="SAM" id="Phobius"/>
    </source>
</evidence>
<dbReference type="InterPro" id="IPR020846">
    <property type="entry name" value="MFS_dom"/>
</dbReference>
<dbReference type="InterPro" id="IPR011701">
    <property type="entry name" value="MFS"/>
</dbReference>
<comment type="subcellular location">
    <subcellularLocation>
        <location evidence="1">Cell membrane</location>
        <topology evidence="1">Multi-pass membrane protein</topology>
    </subcellularLocation>
</comment>
<dbReference type="KEGG" id="bmur:ABE28_019200"/>
<dbReference type="InterPro" id="IPR036259">
    <property type="entry name" value="MFS_trans_sf"/>
</dbReference>
<dbReference type="AlphaFoldDB" id="A0A1B3XTH5"/>